<dbReference type="OrthoDB" id="154641at2157"/>
<evidence type="ECO:0000313" key="1">
    <source>
        <dbReference type="EMBL" id="AEH35424.1"/>
    </source>
</evidence>
<sequence>MAYQLRCDSCEFDREYSDWAEANRYASEHEAEYGDHWVTIRDLQEA</sequence>
<proteinExistence type="predicted"/>
<keyword evidence="2" id="KW-1185">Reference proteome</keyword>
<evidence type="ECO:0000313" key="2">
    <source>
        <dbReference type="Proteomes" id="UP000006794"/>
    </source>
</evidence>
<dbReference type="RefSeq" id="WP_013878325.1">
    <property type="nucleotide sequence ID" value="NC_015666.1"/>
</dbReference>
<accession>F8D6Z5</accession>
<name>F8D6Z5_HALXS</name>
<dbReference type="EMBL" id="CP002839">
    <property type="protein sequence ID" value="AEH35424.1"/>
    <property type="molecule type" value="Genomic_DNA"/>
</dbReference>
<organism evidence="1 2">
    <name type="scientific">Halopiger xanaduensis (strain DSM 18323 / JCM 14033 / SH-6)</name>
    <dbReference type="NCBI Taxonomy" id="797210"/>
    <lineage>
        <taxon>Archaea</taxon>
        <taxon>Methanobacteriati</taxon>
        <taxon>Methanobacteriota</taxon>
        <taxon>Stenosarchaea group</taxon>
        <taxon>Halobacteria</taxon>
        <taxon>Halobacteriales</taxon>
        <taxon>Natrialbaceae</taxon>
        <taxon>Halopiger</taxon>
    </lineage>
</organism>
<dbReference type="AlphaFoldDB" id="F8D6Z5"/>
<protein>
    <submittedName>
        <fullName evidence="1">Uncharacterized protein</fullName>
    </submittedName>
</protein>
<dbReference type="GeneID" id="55563952"/>
<dbReference type="eggNOG" id="arCOG10755">
    <property type="taxonomic scope" value="Archaea"/>
</dbReference>
<dbReference type="HOGENOM" id="CLU_3038977_0_0_2"/>
<reference evidence="1 2" key="1">
    <citation type="journal article" date="2012" name="Stand. Genomic Sci.">
        <title>Complete genome sequence of Halopiger xanaduensis type strain (SH-6(T)).</title>
        <authorList>
            <person name="Anderson I."/>
            <person name="Tindall B.J."/>
            <person name="Rohde M."/>
            <person name="Lucas S."/>
            <person name="Han J."/>
            <person name="Lapidus A."/>
            <person name="Cheng J.F."/>
            <person name="Goodwin L."/>
            <person name="Pitluck S."/>
            <person name="Peters L."/>
            <person name="Pati A."/>
            <person name="Mikhailova N."/>
            <person name="Pagani I."/>
            <person name="Teshima H."/>
            <person name="Han C."/>
            <person name="Tapia R."/>
            <person name="Land M."/>
            <person name="Woyke T."/>
            <person name="Klenk H.P."/>
            <person name="Kyrpides N."/>
            <person name="Ivanova N."/>
        </authorList>
    </citation>
    <scope>NUCLEOTIDE SEQUENCE [LARGE SCALE GENOMIC DNA]</scope>
    <source>
        <strain evidence="2">DSM 18323 / JCM 14033 / SH-6</strain>
    </source>
</reference>
<dbReference type="Proteomes" id="UP000006794">
    <property type="component" value="Chromosome"/>
</dbReference>
<gene>
    <name evidence="1" type="ordered locus">Halxa_0785</name>
</gene>
<dbReference type="KEGG" id="hxa:Halxa_0785"/>